<dbReference type="Gene3D" id="3.30.540.10">
    <property type="entry name" value="Fructose-1,6-Bisphosphatase, subunit A, domain 1"/>
    <property type="match status" value="1"/>
</dbReference>
<evidence type="ECO:0000256" key="2">
    <source>
        <dbReference type="ARBA" id="ARBA00013093"/>
    </source>
</evidence>
<evidence type="ECO:0000313" key="11">
    <source>
        <dbReference type="Proteomes" id="UP000219453"/>
    </source>
</evidence>
<dbReference type="PANTHER" id="PTHR20854">
    <property type="entry name" value="INOSITOL MONOPHOSPHATASE"/>
    <property type="match status" value="1"/>
</dbReference>
<evidence type="ECO:0000256" key="8">
    <source>
        <dbReference type="PIRSR" id="PIRSR600760-2"/>
    </source>
</evidence>
<accession>A0A285N7L4</accession>
<dbReference type="EMBL" id="OBEJ01000001">
    <property type="protein sequence ID" value="SNZ05472.1"/>
    <property type="molecule type" value="Genomic_DNA"/>
</dbReference>
<evidence type="ECO:0000256" key="7">
    <source>
        <dbReference type="ARBA" id="ARBA00038103"/>
    </source>
</evidence>
<evidence type="ECO:0000256" key="6">
    <source>
        <dbReference type="ARBA" id="ARBA00023277"/>
    </source>
</evidence>
<feature type="binding site" evidence="8">
    <location>
        <position position="89"/>
    </location>
    <ligand>
        <name>Mg(2+)</name>
        <dbReference type="ChEBI" id="CHEBI:18420"/>
        <label>1</label>
        <note>catalytic</note>
    </ligand>
</feature>
<keyword evidence="3 8" id="KW-0479">Metal-binding</keyword>
<evidence type="ECO:0000256" key="1">
    <source>
        <dbReference type="ARBA" id="ARBA00001273"/>
    </source>
</evidence>
<proteinExistence type="inferred from homology"/>
<evidence type="ECO:0000256" key="5">
    <source>
        <dbReference type="ARBA" id="ARBA00022842"/>
    </source>
</evidence>
<dbReference type="PROSITE" id="PS00629">
    <property type="entry name" value="IMP_1"/>
    <property type="match status" value="1"/>
</dbReference>
<keyword evidence="4" id="KW-0378">Hydrolase</keyword>
<dbReference type="AlphaFoldDB" id="A0A285N7L4"/>
<feature type="binding site" evidence="8">
    <location>
        <position position="88"/>
    </location>
    <ligand>
        <name>Mg(2+)</name>
        <dbReference type="ChEBI" id="CHEBI:18420"/>
        <label>1</label>
        <note>catalytic</note>
    </ligand>
</feature>
<keyword evidence="11" id="KW-1185">Reference proteome</keyword>
<dbReference type="GO" id="GO:0006020">
    <property type="term" value="P:inositol metabolic process"/>
    <property type="evidence" value="ECO:0007669"/>
    <property type="project" value="TreeGrafter"/>
</dbReference>
<dbReference type="Proteomes" id="UP000219453">
    <property type="component" value="Unassembled WGS sequence"/>
</dbReference>
<dbReference type="Gene3D" id="3.40.190.80">
    <property type="match status" value="1"/>
</dbReference>
<feature type="binding site" evidence="8">
    <location>
        <position position="213"/>
    </location>
    <ligand>
        <name>Mg(2+)</name>
        <dbReference type="ChEBI" id="CHEBI:18420"/>
        <label>1</label>
        <note>catalytic</note>
    </ligand>
</feature>
<dbReference type="EC" id="3.1.3.11" evidence="2"/>
<dbReference type="PRINTS" id="PR00377">
    <property type="entry name" value="IMPHPHTASES"/>
</dbReference>
<evidence type="ECO:0000256" key="4">
    <source>
        <dbReference type="ARBA" id="ARBA00022801"/>
    </source>
</evidence>
<dbReference type="GO" id="GO:0007165">
    <property type="term" value="P:signal transduction"/>
    <property type="evidence" value="ECO:0007669"/>
    <property type="project" value="TreeGrafter"/>
</dbReference>
<comment type="cofactor">
    <cofactor evidence="8">
        <name>Mg(2+)</name>
        <dbReference type="ChEBI" id="CHEBI:18420"/>
    </cofactor>
</comment>
<comment type="catalytic activity">
    <reaction evidence="1">
        <text>beta-D-fructose 1,6-bisphosphate + H2O = beta-D-fructose 6-phosphate + phosphate</text>
        <dbReference type="Rhea" id="RHEA:11064"/>
        <dbReference type="ChEBI" id="CHEBI:15377"/>
        <dbReference type="ChEBI" id="CHEBI:32966"/>
        <dbReference type="ChEBI" id="CHEBI:43474"/>
        <dbReference type="ChEBI" id="CHEBI:57634"/>
        <dbReference type="EC" id="3.1.3.11"/>
    </reaction>
</comment>
<evidence type="ECO:0000256" key="3">
    <source>
        <dbReference type="ARBA" id="ARBA00022723"/>
    </source>
</evidence>
<protein>
    <recommendedName>
        <fullName evidence="2">fructose-bisphosphatase</fullName>
        <ecNumber evidence="2">3.1.3.11</ecNumber>
    </recommendedName>
</protein>
<dbReference type="Pfam" id="PF00459">
    <property type="entry name" value="Inositol_P"/>
    <property type="match status" value="1"/>
</dbReference>
<keyword evidence="6" id="KW-0119">Carbohydrate metabolism</keyword>
<name>A0A285N7L4_NATPI</name>
<dbReference type="GO" id="GO:0008934">
    <property type="term" value="F:inositol monophosphate 1-phosphatase activity"/>
    <property type="evidence" value="ECO:0007669"/>
    <property type="project" value="TreeGrafter"/>
</dbReference>
<dbReference type="InterPro" id="IPR020583">
    <property type="entry name" value="Inositol_monoP_metal-BS"/>
</dbReference>
<dbReference type="CDD" id="cd01637">
    <property type="entry name" value="IMPase_like"/>
    <property type="match status" value="1"/>
</dbReference>
<dbReference type="OrthoDB" id="58111at2157"/>
<evidence type="ECO:0000313" key="10">
    <source>
        <dbReference type="EMBL" id="SNZ05472.1"/>
    </source>
</evidence>
<comment type="similarity">
    <text evidence="7">Belongs to the inositol monophosphatase superfamily. FBPase class 4 family.</text>
</comment>
<dbReference type="SUPFAM" id="SSF56655">
    <property type="entry name" value="Carbohydrate phosphatase"/>
    <property type="match status" value="1"/>
</dbReference>
<feature type="binding site" evidence="8">
    <location>
        <position position="68"/>
    </location>
    <ligand>
        <name>Mg(2+)</name>
        <dbReference type="ChEBI" id="CHEBI:18420"/>
        <label>1</label>
        <note>catalytic</note>
    </ligand>
</feature>
<dbReference type="GO" id="GO:0046872">
    <property type="term" value="F:metal ion binding"/>
    <property type="evidence" value="ECO:0007669"/>
    <property type="project" value="UniProtKB-KW"/>
</dbReference>
<dbReference type="InterPro" id="IPR000760">
    <property type="entry name" value="Inositol_monophosphatase-like"/>
</dbReference>
<evidence type="ECO:0000256" key="9">
    <source>
        <dbReference type="SAM" id="MobiDB-lite"/>
    </source>
</evidence>
<organism evidence="10 11">
    <name type="scientific">Natronoarchaeum philippinense</name>
    <dbReference type="NCBI Taxonomy" id="558529"/>
    <lineage>
        <taxon>Archaea</taxon>
        <taxon>Methanobacteriati</taxon>
        <taxon>Methanobacteriota</taxon>
        <taxon>Stenosarchaea group</taxon>
        <taxon>Halobacteria</taxon>
        <taxon>Halobacteriales</taxon>
        <taxon>Natronoarchaeaceae</taxon>
    </lineage>
</organism>
<gene>
    <name evidence="10" type="ORF">SAMN06269185_0868</name>
</gene>
<feature type="region of interest" description="Disordered" evidence="9">
    <location>
        <begin position="1"/>
        <end position="28"/>
    </location>
</feature>
<dbReference type="PANTHER" id="PTHR20854:SF4">
    <property type="entry name" value="INOSITOL-1-MONOPHOSPHATASE-RELATED"/>
    <property type="match status" value="1"/>
</dbReference>
<dbReference type="GO" id="GO:0042132">
    <property type="term" value="F:fructose 1,6-bisphosphate 1-phosphatase activity"/>
    <property type="evidence" value="ECO:0007669"/>
    <property type="project" value="UniProtKB-EC"/>
</dbReference>
<feature type="binding site" evidence="8">
    <location>
        <position position="86"/>
    </location>
    <ligand>
        <name>Mg(2+)</name>
        <dbReference type="ChEBI" id="CHEBI:18420"/>
        <label>1</label>
        <note>catalytic</note>
    </ligand>
</feature>
<sequence length="263" mass="27425">MAFDDPAGTAERAARSGGETAAETFRGRLDIETKDHAADLVTQADRAAQQTVVSTLRDATPDVPIVAEEDDARKTVPEDGPAWIVDPIDGTANYVRGIQFWATSVAAIEDGEPVAAANALPALDDVYVADTSTARMNGEEVAVSERSNPAAFAVAATMWWGFMGEGRYGDTLARLGERFGDLRRLGAAQPTLSLVASGALDAAATPISPNPWDAVAGVRLIRSAGGVVTDVHGNRWTVDSEGLIASNGAAHQQLVDAVAPSES</sequence>
<keyword evidence="5 8" id="KW-0460">Magnesium</keyword>
<reference evidence="10 11" key="1">
    <citation type="submission" date="2017-09" db="EMBL/GenBank/DDBJ databases">
        <authorList>
            <person name="Ehlers B."/>
            <person name="Leendertz F.H."/>
        </authorList>
    </citation>
    <scope>NUCLEOTIDE SEQUENCE [LARGE SCALE GENOMIC DNA]</scope>
    <source>
        <strain evidence="10 11">DSM 27208</strain>
    </source>
</reference>
<dbReference type="RefSeq" id="WP_097007848.1">
    <property type="nucleotide sequence ID" value="NZ_OBEJ01000001.1"/>
</dbReference>